<name>A0A380C0I5_9STAP</name>
<dbReference type="Proteomes" id="UP000321598">
    <property type="component" value="Unassembled WGS sequence"/>
</dbReference>
<keyword evidence="4" id="KW-1185">Reference proteome</keyword>
<dbReference type="EMBL" id="BKAV01000035">
    <property type="protein sequence ID" value="GEQ01350.1"/>
    <property type="molecule type" value="Genomic_DNA"/>
</dbReference>
<gene>
    <name evidence="2" type="ORF">NCTC12413_00415</name>
    <name evidence="1" type="ORF">SAR03_23870</name>
</gene>
<evidence type="ECO:0000313" key="2">
    <source>
        <dbReference type="EMBL" id="SUJ10084.1"/>
    </source>
</evidence>
<dbReference type="STRING" id="1212545.SARL_04846"/>
<dbReference type="GeneID" id="97286765"/>
<sequence>MKGNKKIAELLELYDKKLSKLFKYNKKKAMSFDKDSRLQLQEKYGIYVIFNAHKKPVFVGQAGGYLNNHQRAKKDLCDKLGQYNLKSDAGTLRFKRAYALDNDLVVDDAKAIKAEDYNLKVQYIEVKENPALINILETLALEYAKEKDFKLYNFYNK</sequence>
<organism evidence="2 3">
    <name type="scientific">Staphylococcus arlettae</name>
    <dbReference type="NCBI Taxonomy" id="29378"/>
    <lineage>
        <taxon>Bacteria</taxon>
        <taxon>Bacillati</taxon>
        <taxon>Bacillota</taxon>
        <taxon>Bacilli</taxon>
        <taxon>Bacillales</taxon>
        <taxon>Staphylococcaceae</taxon>
        <taxon>Staphylococcus</taxon>
    </lineage>
</organism>
<dbReference type="AlphaFoldDB" id="A0A380C0I5"/>
<proteinExistence type="predicted"/>
<evidence type="ECO:0000313" key="4">
    <source>
        <dbReference type="Proteomes" id="UP000321598"/>
    </source>
</evidence>
<reference evidence="2 3" key="1">
    <citation type="submission" date="2018-06" db="EMBL/GenBank/DDBJ databases">
        <authorList>
            <consortium name="Pathogen Informatics"/>
            <person name="Doyle S."/>
        </authorList>
    </citation>
    <scope>NUCLEOTIDE SEQUENCE [LARGE SCALE GENOMIC DNA]</scope>
    <source>
        <strain evidence="2 3">NCTC12413</strain>
    </source>
</reference>
<dbReference type="EMBL" id="UGZE01000001">
    <property type="protein sequence ID" value="SUJ10084.1"/>
    <property type="molecule type" value="Genomic_DNA"/>
</dbReference>
<reference evidence="1 4" key="2">
    <citation type="submission" date="2019-07" db="EMBL/GenBank/DDBJ databases">
        <title>Whole genome shotgun sequence of Staphylococcus arlettae NBRC 109765.</title>
        <authorList>
            <person name="Hosoyama A."/>
            <person name="Uohara A."/>
            <person name="Ohji S."/>
            <person name="Ichikawa N."/>
        </authorList>
    </citation>
    <scope>NUCLEOTIDE SEQUENCE [LARGE SCALE GENOMIC DNA]</scope>
    <source>
        <strain evidence="1 4">NBRC 109765</strain>
    </source>
</reference>
<dbReference type="RefSeq" id="WP_002509709.1">
    <property type="nucleotide sequence ID" value="NZ_AP019698.1"/>
</dbReference>
<evidence type="ECO:0000313" key="1">
    <source>
        <dbReference type="EMBL" id="GEQ01350.1"/>
    </source>
</evidence>
<protein>
    <submittedName>
        <fullName evidence="2">Uncharacterized protein</fullName>
    </submittedName>
</protein>
<dbReference type="OrthoDB" id="2405925at2"/>
<dbReference type="Proteomes" id="UP000254956">
    <property type="component" value="Unassembled WGS sequence"/>
</dbReference>
<accession>A0A380C0I5</accession>
<evidence type="ECO:0000313" key="3">
    <source>
        <dbReference type="Proteomes" id="UP000254956"/>
    </source>
</evidence>